<protein>
    <submittedName>
        <fullName evidence="2">Cupin domain-containing protein</fullName>
    </submittedName>
</protein>
<dbReference type="InterPro" id="IPR013096">
    <property type="entry name" value="Cupin_2"/>
</dbReference>
<gene>
    <name evidence="2" type="ORF">GO986_19150</name>
</gene>
<evidence type="ECO:0000313" key="3">
    <source>
        <dbReference type="Proteomes" id="UP000483286"/>
    </source>
</evidence>
<reference evidence="2 3" key="1">
    <citation type="submission" date="2019-12" db="EMBL/GenBank/DDBJ databases">
        <title>Deinococcus sp. HMF7620 Genome sequencing and assembly.</title>
        <authorList>
            <person name="Kang H."/>
            <person name="Kim H."/>
            <person name="Joh K."/>
        </authorList>
    </citation>
    <scope>NUCLEOTIDE SEQUENCE [LARGE SCALE GENOMIC DNA]</scope>
    <source>
        <strain evidence="2 3">HMF7620</strain>
    </source>
</reference>
<keyword evidence="3" id="KW-1185">Reference proteome</keyword>
<dbReference type="SUPFAM" id="SSF51182">
    <property type="entry name" value="RmlC-like cupins"/>
    <property type="match status" value="1"/>
</dbReference>
<dbReference type="AlphaFoldDB" id="A0A7C9M492"/>
<dbReference type="InterPro" id="IPR014710">
    <property type="entry name" value="RmlC-like_jellyroll"/>
</dbReference>
<organism evidence="2 3">
    <name type="scientific">Deinococcus arboris</name>
    <dbReference type="NCBI Taxonomy" id="2682977"/>
    <lineage>
        <taxon>Bacteria</taxon>
        <taxon>Thermotogati</taxon>
        <taxon>Deinococcota</taxon>
        <taxon>Deinococci</taxon>
        <taxon>Deinococcales</taxon>
        <taxon>Deinococcaceae</taxon>
        <taxon>Deinococcus</taxon>
    </lineage>
</organism>
<dbReference type="EMBL" id="WQLB01000036">
    <property type="protein sequence ID" value="MVN88862.1"/>
    <property type="molecule type" value="Genomic_DNA"/>
</dbReference>
<feature type="domain" description="Cupin type-2" evidence="1">
    <location>
        <begin position="81"/>
        <end position="147"/>
    </location>
</feature>
<name>A0A7C9M492_9DEIO</name>
<dbReference type="InterPro" id="IPR011051">
    <property type="entry name" value="RmlC_Cupin_sf"/>
</dbReference>
<comment type="caution">
    <text evidence="2">The sequence shown here is derived from an EMBL/GenBank/DDBJ whole genome shotgun (WGS) entry which is preliminary data.</text>
</comment>
<evidence type="ECO:0000313" key="2">
    <source>
        <dbReference type="EMBL" id="MVN88862.1"/>
    </source>
</evidence>
<sequence length="168" mass="18684">MVLAGMFESNGIWFLGQDGQSPCLIRQDGLLYPSLSIEDREVLMMVLHAQHMQALETPNGNWGTALATPRLGATEVTVIHQRQQPGGFNPLHRQSREEVMVMLVGEVTVSQGDERVRLGAHDTLIMPAEILHRVDNTGDVDAEWLIISPAGMRFFRDTGEEASPPWLK</sequence>
<accession>A0A7C9M492</accession>
<dbReference type="Proteomes" id="UP000483286">
    <property type="component" value="Unassembled WGS sequence"/>
</dbReference>
<proteinExistence type="predicted"/>
<dbReference type="Gene3D" id="2.60.120.10">
    <property type="entry name" value="Jelly Rolls"/>
    <property type="match status" value="1"/>
</dbReference>
<dbReference type="Pfam" id="PF07883">
    <property type="entry name" value="Cupin_2"/>
    <property type="match status" value="1"/>
</dbReference>
<evidence type="ECO:0000259" key="1">
    <source>
        <dbReference type="Pfam" id="PF07883"/>
    </source>
</evidence>